<reference evidence="4 5" key="1">
    <citation type="submission" date="2024-05" db="EMBL/GenBank/DDBJ databases">
        <title>Culex pipiens pipiens assembly and annotation.</title>
        <authorList>
            <person name="Alout H."/>
            <person name="Durand T."/>
        </authorList>
    </citation>
    <scope>NUCLEOTIDE SEQUENCE [LARGE SCALE GENOMIC DNA]</scope>
    <source>
        <strain evidence="4">HA-2024</strain>
        <tissue evidence="4">Whole body</tissue>
    </source>
</reference>
<dbReference type="AlphaFoldDB" id="A0ABD1CZG9"/>
<evidence type="ECO:0000256" key="2">
    <source>
        <dbReference type="SAM" id="Phobius"/>
    </source>
</evidence>
<evidence type="ECO:0000259" key="3">
    <source>
        <dbReference type="Pfam" id="PF16414"/>
    </source>
</evidence>
<proteinExistence type="predicted"/>
<feature type="transmembrane region" description="Helical" evidence="2">
    <location>
        <begin position="277"/>
        <end position="300"/>
    </location>
</feature>
<dbReference type="PANTHER" id="PTHR45727">
    <property type="entry name" value="NPC INTRACELLULAR CHOLESTEROL TRANSPORTER 1"/>
    <property type="match status" value="1"/>
</dbReference>
<dbReference type="EMBL" id="JBEHCU010008445">
    <property type="protein sequence ID" value="KAL1382858.1"/>
    <property type="molecule type" value="Genomic_DNA"/>
</dbReference>
<sequence length="478" mass="52033">MSLAQTTIADDTGGGGGTSPARTGDGTCVWYGVCNVAGSPSLQTSQYCPYNGTARPVDDRTRDLLQVWCKHLLVDDAVTCCDAQQVDVLNQNVKLAANFLARCPSCMANLVRHMCDFTCSPQQSKFMEIKATEVNDKTKKEFITNIDLHITGQYMNGTYDSCSAVSSPSTGRRALDLMCGSWGASKCSARKWFTYMGTTEGNPYVPFQINYIEHDEPVVPAAEEQELVPLNPRVVPCSEKLDAKTPACSCVDCELSCPRPPPPSPPPQPFVIYGYDGYAVVMFVVFLVCSGLFVIGACLCQSGGNGAELLVDGDTLHADLRSAVGRRLAGGLSNNNSGDLGGTDREDSPLQSKRSSATWDGEQELRPHPSAIHGDDDGESGYFERLGAKTETALEKFFTAWGTTCASHPWIVLLLGLIFIVTMGFGITFLHVTTNPVELWASPNSRSRIERECFDAHFEPLYRIEQMIIRAENLSNVV</sequence>
<name>A0ABD1CZG9_CULPP</name>
<evidence type="ECO:0000256" key="1">
    <source>
        <dbReference type="SAM" id="MobiDB-lite"/>
    </source>
</evidence>
<accession>A0ABD1CZG9</accession>
<feature type="region of interest" description="Disordered" evidence="1">
    <location>
        <begin position="332"/>
        <end position="377"/>
    </location>
</feature>
<keyword evidence="2" id="KW-1133">Transmembrane helix</keyword>
<dbReference type="PANTHER" id="PTHR45727:SF2">
    <property type="entry name" value="NPC INTRACELLULAR CHOLESTEROL TRANSPORTER 1"/>
    <property type="match status" value="1"/>
</dbReference>
<organism evidence="4 5">
    <name type="scientific">Culex pipiens pipiens</name>
    <name type="common">Northern house mosquito</name>
    <dbReference type="NCBI Taxonomy" id="38569"/>
    <lineage>
        <taxon>Eukaryota</taxon>
        <taxon>Metazoa</taxon>
        <taxon>Ecdysozoa</taxon>
        <taxon>Arthropoda</taxon>
        <taxon>Hexapoda</taxon>
        <taxon>Insecta</taxon>
        <taxon>Pterygota</taxon>
        <taxon>Neoptera</taxon>
        <taxon>Endopterygota</taxon>
        <taxon>Diptera</taxon>
        <taxon>Nematocera</taxon>
        <taxon>Culicoidea</taxon>
        <taxon>Culicidae</taxon>
        <taxon>Culicinae</taxon>
        <taxon>Culicini</taxon>
        <taxon>Culex</taxon>
        <taxon>Culex</taxon>
    </lineage>
</organism>
<comment type="caution">
    <text evidence="4">The sequence shown here is derived from an EMBL/GenBank/DDBJ whole genome shotgun (WGS) entry which is preliminary data.</text>
</comment>
<gene>
    <name evidence="4" type="ORF">pipiens_013177</name>
</gene>
<dbReference type="Pfam" id="PF16414">
    <property type="entry name" value="NPC1_N"/>
    <property type="match status" value="1"/>
</dbReference>
<protein>
    <recommendedName>
        <fullName evidence="3">Niemann-Pick C1 N-terminal domain-containing protein</fullName>
    </recommendedName>
</protein>
<keyword evidence="5" id="KW-1185">Reference proteome</keyword>
<dbReference type="InterPro" id="IPR032190">
    <property type="entry name" value="NPC1_N"/>
</dbReference>
<feature type="non-terminal residue" evidence="4">
    <location>
        <position position="478"/>
    </location>
</feature>
<feature type="compositionally biased region" description="Polar residues" evidence="1">
    <location>
        <begin position="349"/>
        <end position="358"/>
    </location>
</feature>
<keyword evidence="2" id="KW-0472">Membrane</keyword>
<evidence type="ECO:0000313" key="4">
    <source>
        <dbReference type="EMBL" id="KAL1382858.1"/>
    </source>
</evidence>
<evidence type="ECO:0000313" key="5">
    <source>
        <dbReference type="Proteomes" id="UP001562425"/>
    </source>
</evidence>
<feature type="transmembrane region" description="Helical" evidence="2">
    <location>
        <begin position="410"/>
        <end position="432"/>
    </location>
</feature>
<dbReference type="Proteomes" id="UP001562425">
    <property type="component" value="Unassembled WGS sequence"/>
</dbReference>
<feature type="domain" description="Niemann-Pick C1 N-terminal" evidence="3">
    <location>
        <begin position="26"/>
        <end position="276"/>
    </location>
</feature>
<keyword evidence="2" id="KW-0812">Transmembrane</keyword>